<protein>
    <recommendedName>
        <fullName evidence="10">Adenylate kinase isoenzyme 6 homolog</fullName>
        <shortName evidence="10">AK6</shortName>
        <ecNumber evidence="10">2.7.4.3</ecNumber>
    </recommendedName>
    <alternativeName>
        <fullName evidence="10">Dual activity adenylate kinase/ATPase</fullName>
        <shortName evidence="10">AK/ATPase</shortName>
    </alternativeName>
</protein>
<comment type="catalytic activity">
    <reaction evidence="1 10">
        <text>AMP + ATP = 2 ADP</text>
        <dbReference type="Rhea" id="RHEA:12973"/>
        <dbReference type="ChEBI" id="CHEBI:30616"/>
        <dbReference type="ChEBI" id="CHEBI:456215"/>
        <dbReference type="ChEBI" id="CHEBI:456216"/>
        <dbReference type="EC" id="2.7.4.3"/>
    </reaction>
</comment>
<evidence type="ECO:0000256" key="3">
    <source>
        <dbReference type="ARBA" id="ARBA00022517"/>
    </source>
</evidence>
<reference evidence="11" key="1">
    <citation type="submission" date="2022-01" db="EMBL/GenBank/DDBJ databases">
        <title>Genome Sequence Resource for Two Populations of Ditylenchus destructor, the Migratory Endoparasitic Phytonematode.</title>
        <authorList>
            <person name="Zhang H."/>
            <person name="Lin R."/>
            <person name="Xie B."/>
        </authorList>
    </citation>
    <scope>NUCLEOTIDE SEQUENCE</scope>
    <source>
        <strain evidence="11">BazhouSP</strain>
    </source>
</reference>
<comment type="catalytic activity">
    <reaction evidence="10">
        <text>ATP + H2O = ADP + phosphate + H(+)</text>
        <dbReference type="Rhea" id="RHEA:13065"/>
        <dbReference type="ChEBI" id="CHEBI:15377"/>
        <dbReference type="ChEBI" id="CHEBI:15378"/>
        <dbReference type="ChEBI" id="CHEBI:30616"/>
        <dbReference type="ChEBI" id="CHEBI:43474"/>
        <dbReference type="ChEBI" id="CHEBI:456216"/>
    </reaction>
</comment>
<evidence type="ECO:0000256" key="6">
    <source>
        <dbReference type="ARBA" id="ARBA00022741"/>
    </source>
</evidence>
<dbReference type="SUPFAM" id="SSF52540">
    <property type="entry name" value="P-loop containing nucleoside triphosphate hydrolases"/>
    <property type="match status" value="1"/>
</dbReference>
<proteinExistence type="inferred from homology"/>
<comment type="caution">
    <text evidence="10">Lacks conserved residue(s) required for the propagation of feature annotation.</text>
</comment>
<keyword evidence="7 10" id="KW-0418">Kinase</keyword>
<comment type="subunit">
    <text evidence="10">Monomer and homodimer. Interacts with small ribosomal subunit protein uS11. Not a structural component of 43S pre-ribosomes, but transiently interacts with them by binding to uS11.</text>
</comment>
<keyword evidence="3 10" id="KW-0690">Ribosome biogenesis</keyword>
<feature type="binding site" evidence="10">
    <location>
        <position position="19"/>
    </location>
    <ligand>
        <name>ATP</name>
        <dbReference type="ChEBI" id="CHEBI:30616"/>
    </ligand>
</feature>
<dbReference type="AlphaFoldDB" id="A0AAD4R1V8"/>
<dbReference type="Pfam" id="PF13238">
    <property type="entry name" value="AAA_18"/>
    <property type="match status" value="1"/>
</dbReference>
<feature type="binding site" evidence="10">
    <location>
        <position position="118"/>
    </location>
    <ligand>
        <name>ATP</name>
        <dbReference type="ChEBI" id="CHEBI:30616"/>
    </ligand>
</feature>
<feature type="region of interest" description="NMPbind" evidence="10">
    <location>
        <begin position="39"/>
        <end position="62"/>
    </location>
</feature>
<gene>
    <name evidence="11" type="ORF">DdX_14482</name>
</gene>
<dbReference type="GO" id="GO:0042274">
    <property type="term" value="P:ribosomal small subunit biogenesis"/>
    <property type="evidence" value="ECO:0007669"/>
    <property type="project" value="UniProtKB-UniRule"/>
</dbReference>
<dbReference type="GO" id="GO:0005524">
    <property type="term" value="F:ATP binding"/>
    <property type="evidence" value="ECO:0007669"/>
    <property type="project" value="UniProtKB-KW"/>
</dbReference>
<accession>A0AAD4R1V8</accession>
<feature type="binding site" evidence="10">
    <location>
        <position position="23"/>
    </location>
    <ligand>
        <name>ATP</name>
        <dbReference type="ChEBI" id="CHEBI:30616"/>
    </ligand>
</feature>
<dbReference type="GO" id="GO:0005634">
    <property type="term" value="C:nucleus"/>
    <property type="evidence" value="ECO:0007669"/>
    <property type="project" value="UniProtKB-SubCell"/>
</dbReference>
<dbReference type="InterPro" id="IPR020618">
    <property type="entry name" value="Adenyl_kinase_AK6"/>
</dbReference>
<dbReference type="HAMAP" id="MF_00039">
    <property type="entry name" value="Adenylate_kinase_AK6"/>
    <property type="match status" value="1"/>
</dbReference>
<dbReference type="PANTHER" id="PTHR12595:SF0">
    <property type="entry name" value="ADENYLATE KINASE ISOENZYME 6"/>
    <property type="match status" value="1"/>
</dbReference>
<dbReference type="FunFam" id="3.40.50.300:FF:000372">
    <property type="entry name" value="Adenylate kinase isoenzyme 6 homolog"/>
    <property type="match status" value="1"/>
</dbReference>
<dbReference type="EC" id="2.7.4.3" evidence="10"/>
<dbReference type="Gene3D" id="3.40.50.300">
    <property type="entry name" value="P-loop containing nucleotide triphosphate hydrolases"/>
    <property type="match status" value="1"/>
</dbReference>
<dbReference type="GO" id="GO:0005737">
    <property type="term" value="C:cytoplasm"/>
    <property type="evidence" value="ECO:0007669"/>
    <property type="project" value="UniProtKB-SubCell"/>
</dbReference>
<comment type="similarity">
    <text evidence="10">Belongs to the adenylate kinase family. AK6 subfamily.</text>
</comment>
<evidence type="ECO:0000256" key="9">
    <source>
        <dbReference type="ARBA" id="ARBA00023242"/>
    </source>
</evidence>
<name>A0AAD4R1V8_9BILA</name>
<comment type="function">
    <text evidence="10">Broad-specificity nucleoside monophosphate (NMP) kinase that catalyzes the reversible transfer of the terminal phosphate group between nucleoside triphosphates and monophosphates. Has also ATPase activity. Involved in the late cytoplasmic maturation steps of the 40S ribosomal particles, specifically 18S rRNA maturation. While NMP activity is not required for ribosome maturation, ATPase activity is. Associates transiently with small ribosomal subunit protein uS11. ATP hydrolysis breaks the interaction with uS11. May temporarily remove uS11 from the ribosome to enable a conformational change of the ribosomal RNA that is needed for the final maturation step of the small ribosomal subunit. Its NMP activity may have a role in nuclear energy homeostasis.</text>
</comment>
<feature type="binding site" evidence="10">
    <location>
        <position position="22"/>
    </location>
    <ligand>
        <name>ATP</name>
        <dbReference type="ChEBI" id="CHEBI:30616"/>
    </ligand>
</feature>
<feature type="region of interest" description="LID" evidence="10">
    <location>
        <begin position="117"/>
        <end position="127"/>
    </location>
</feature>
<keyword evidence="8 10" id="KW-0067">ATP-binding</keyword>
<feature type="binding site" evidence="10">
    <location>
        <position position="21"/>
    </location>
    <ligand>
        <name>ATP</name>
        <dbReference type="ChEBI" id="CHEBI:30616"/>
    </ligand>
</feature>
<feature type="binding site" evidence="10">
    <location>
        <position position="24"/>
    </location>
    <ligand>
        <name>ATP</name>
        <dbReference type="ChEBI" id="CHEBI:30616"/>
    </ligand>
</feature>
<dbReference type="Proteomes" id="UP001201812">
    <property type="component" value="Unassembled WGS sequence"/>
</dbReference>
<sequence>MATSKTRKRPNVLITGTPGTGKTTLATRFAENINFEHIDIARIVKENKFHTEFAEKYQSYVLDEDKLLDFLEDQLNSDEGGLVLDYHSSEFFPERWFDFVIVLRCENTQVLYDRLAERNYATEKTRENVECEIFGIVAEEAREAYPEGVVHELNK</sequence>
<evidence type="ECO:0000256" key="4">
    <source>
        <dbReference type="ARBA" id="ARBA00022552"/>
    </source>
</evidence>
<keyword evidence="4 10" id="KW-0698">rRNA processing</keyword>
<evidence type="ECO:0000313" key="11">
    <source>
        <dbReference type="EMBL" id="KAI1704118.1"/>
    </source>
</evidence>
<keyword evidence="6 10" id="KW-0547">Nucleotide-binding</keyword>
<comment type="subcellular location">
    <subcellularLocation>
        <location evidence="10">Cytoplasm</location>
    </subcellularLocation>
    <subcellularLocation>
        <location evidence="10">Nucleus</location>
    </subcellularLocation>
</comment>
<keyword evidence="2 10" id="KW-0963">Cytoplasm</keyword>
<evidence type="ECO:0000256" key="2">
    <source>
        <dbReference type="ARBA" id="ARBA00022490"/>
    </source>
</evidence>
<dbReference type="InterPro" id="IPR027417">
    <property type="entry name" value="P-loop_NTPase"/>
</dbReference>
<evidence type="ECO:0000256" key="8">
    <source>
        <dbReference type="ARBA" id="ARBA00022840"/>
    </source>
</evidence>
<organism evidence="11 12">
    <name type="scientific">Ditylenchus destructor</name>
    <dbReference type="NCBI Taxonomy" id="166010"/>
    <lineage>
        <taxon>Eukaryota</taxon>
        <taxon>Metazoa</taxon>
        <taxon>Ecdysozoa</taxon>
        <taxon>Nematoda</taxon>
        <taxon>Chromadorea</taxon>
        <taxon>Rhabditida</taxon>
        <taxon>Tylenchina</taxon>
        <taxon>Tylenchomorpha</taxon>
        <taxon>Sphaerularioidea</taxon>
        <taxon>Anguinidae</taxon>
        <taxon>Anguininae</taxon>
        <taxon>Ditylenchus</taxon>
    </lineage>
</organism>
<dbReference type="GO" id="GO:0004017">
    <property type="term" value="F:AMP kinase activity"/>
    <property type="evidence" value="ECO:0007669"/>
    <property type="project" value="UniProtKB-UniRule"/>
</dbReference>
<dbReference type="EMBL" id="JAKKPZ010000072">
    <property type="protein sequence ID" value="KAI1704118.1"/>
    <property type="molecule type" value="Genomic_DNA"/>
</dbReference>
<keyword evidence="5 10" id="KW-0808">Transferase</keyword>
<keyword evidence="9 10" id="KW-0539">Nucleus</keyword>
<evidence type="ECO:0000256" key="1">
    <source>
        <dbReference type="ARBA" id="ARBA00000582"/>
    </source>
</evidence>
<dbReference type="PANTHER" id="PTHR12595">
    <property type="entry name" value="POS9-ACTIVATING FACTOR FAP7-RELATED"/>
    <property type="match status" value="1"/>
</dbReference>
<keyword evidence="12" id="KW-1185">Reference proteome</keyword>
<evidence type="ECO:0000256" key="5">
    <source>
        <dbReference type="ARBA" id="ARBA00022679"/>
    </source>
</evidence>
<dbReference type="GO" id="GO:0006364">
    <property type="term" value="P:rRNA processing"/>
    <property type="evidence" value="ECO:0007669"/>
    <property type="project" value="UniProtKB-KW"/>
</dbReference>
<dbReference type="GO" id="GO:0016887">
    <property type="term" value="F:ATP hydrolysis activity"/>
    <property type="evidence" value="ECO:0007669"/>
    <property type="project" value="UniProtKB-UniRule"/>
</dbReference>
<evidence type="ECO:0000256" key="10">
    <source>
        <dbReference type="HAMAP-Rule" id="MF_03173"/>
    </source>
</evidence>
<comment type="caution">
    <text evidence="11">The sequence shown here is derived from an EMBL/GenBank/DDBJ whole genome shotgun (WGS) entry which is preliminary data.</text>
</comment>
<evidence type="ECO:0000256" key="7">
    <source>
        <dbReference type="ARBA" id="ARBA00022777"/>
    </source>
</evidence>
<evidence type="ECO:0000313" key="12">
    <source>
        <dbReference type="Proteomes" id="UP001201812"/>
    </source>
</evidence>